<dbReference type="Proteomes" id="UP000465361">
    <property type="component" value="Unassembled WGS sequence"/>
</dbReference>
<keyword evidence="3 6" id="KW-0489">Methyltransferase</keyword>
<dbReference type="RefSeq" id="WP_163760221.1">
    <property type="nucleotide sequence ID" value="NZ_BLKW01000004.1"/>
</dbReference>
<dbReference type="InterPro" id="IPR029063">
    <property type="entry name" value="SAM-dependent_MTases_sf"/>
</dbReference>
<dbReference type="InterPro" id="IPR011610">
    <property type="entry name" value="SAM_mthyl_Trfase_ML2640-like"/>
</dbReference>
<dbReference type="PANTHER" id="PTHR43619">
    <property type="entry name" value="S-ADENOSYL-L-METHIONINE-DEPENDENT METHYLTRANSFERASE YKTD-RELATED"/>
    <property type="match status" value="1"/>
</dbReference>
<comment type="function">
    <text evidence="1 6">Exhibits S-adenosyl-L-methionine-dependent methyltransferase activity.</text>
</comment>
<evidence type="ECO:0000256" key="1">
    <source>
        <dbReference type="ARBA" id="ARBA00003907"/>
    </source>
</evidence>
<reference evidence="7 8" key="1">
    <citation type="journal article" date="2019" name="Emerg. Microbes Infect.">
        <title>Comprehensive subspecies identification of 175 nontuberculous mycobacteria species based on 7547 genomic profiles.</title>
        <authorList>
            <person name="Matsumoto Y."/>
            <person name="Kinjo T."/>
            <person name="Motooka D."/>
            <person name="Nabeya D."/>
            <person name="Jung N."/>
            <person name="Uechi K."/>
            <person name="Horii T."/>
            <person name="Iida T."/>
            <person name="Fujita J."/>
            <person name="Nakamura S."/>
        </authorList>
    </citation>
    <scope>NUCLEOTIDE SEQUENCE [LARGE SCALE GENOMIC DNA]</scope>
    <source>
        <strain evidence="7 8">JCM 17322</strain>
    </source>
</reference>
<sequence length="308" mass="34450">MPRTDDDTWDITESVGATALTVAAARAAETDSENPLIRDPFARVFLDEAGQGIWSLYAKPALPDDVDTDVRTMVRAMIDFMAVRTVFFDEFFLAAADAGIQQMVILASGLDARAWRLPWPDGITLYEVDQPKVLEFKAVTLQRHGARPRVNLVNVPVDLRQDWPRALRDAGFDPARPTGWSAEGLLRYLTASAQDSLFERIHELSAVGSRLAANAVGAEALNPQWLARQRDQMRHLRSVATGLVDTDVIDLEELWYPEERTDLSAWLNEHGWEVSAATLGEWLARYGRSDVASDRMPNVFVSARRTRS</sequence>
<evidence type="ECO:0000313" key="8">
    <source>
        <dbReference type="Proteomes" id="UP000465361"/>
    </source>
</evidence>
<evidence type="ECO:0000313" key="7">
    <source>
        <dbReference type="EMBL" id="GFG76599.1"/>
    </source>
</evidence>
<evidence type="ECO:0000256" key="3">
    <source>
        <dbReference type="ARBA" id="ARBA00022603"/>
    </source>
</evidence>
<dbReference type="Pfam" id="PF04072">
    <property type="entry name" value="LCM"/>
    <property type="match status" value="1"/>
</dbReference>
<keyword evidence="8" id="KW-1185">Reference proteome</keyword>
<dbReference type="GO" id="GO:0008168">
    <property type="term" value="F:methyltransferase activity"/>
    <property type="evidence" value="ECO:0007669"/>
    <property type="project" value="UniProtKB-UniRule"/>
</dbReference>
<dbReference type="PANTHER" id="PTHR43619:SF2">
    <property type="entry name" value="S-ADENOSYL-L-METHIONINE-DEPENDENT METHYLTRANSFERASES SUPERFAMILY PROTEIN"/>
    <property type="match status" value="1"/>
</dbReference>
<evidence type="ECO:0000256" key="2">
    <source>
        <dbReference type="ARBA" id="ARBA00008138"/>
    </source>
</evidence>
<proteinExistence type="inferred from homology"/>
<organism evidence="7 8">
    <name type="scientific">Mycobacterium botniense</name>
    <dbReference type="NCBI Taxonomy" id="84962"/>
    <lineage>
        <taxon>Bacteria</taxon>
        <taxon>Bacillati</taxon>
        <taxon>Actinomycetota</taxon>
        <taxon>Actinomycetes</taxon>
        <taxon>Mycobacteriales</taxon>
        <taxon>Mycobacteriaceae</taxon>
        <taxon>Mycobacterium</taxon>
    </lineage>
</organism>
<comment type="caution">
    <text evidence="7">The sequence shown here is derived from an EMBL/GenBank/DDBJ whole genome shotgun (WGS) entry which is preliminary data.</text>
</comment>
<gene>
    <name evidence="7" type="ORF">MBOT_39640</name>
</gene>
<keyword evidence="5 6" id="KW-0949">S-adenosyl-L-methionine</keyword>
<protein>
    <recommendedName>
        <fullName evidence="6">S-adenosyl-L-methionine-dependent methyltransferase</fullName>
        <ecNumber evidence="6">2.1.1.-</ecNumber>
    </recommendedName>
</protein>
<keyword evidence="4 7" id="KW-0808">Transferase</keyword>
<dbReference type="Gene3D" id="3.40.50.150">
    <property type="entry name" value="Vaccinia Virus protein VP39"/>
    <property type="match status" value="1"/>
</dbReference>
<comment type="similarity">
    <text evidence="2 6">Belongs to the UPF0677 family.</text>
</comment>
<dbReference type="FunFam" id="3.40.50.150:FF:000152">
    <property type="entry name" value="S-adenosyl-L-methionine-dependent methyltransferase"/>
    <property type="match status" value="1"/>
</dbReference>
<dbReference type="GO" id="GO:0032259">
    <property type="term" value="P:methylation"/>
    <property type="evidence" value="ECO:0007669"/>
    <property type="project" value="UniProtKB-KW"/>
</dbReference>
<dbReference type="InterPro" id="IPR007213">
    <property type="entry name" value="Ppm1/Ppm2/Tcmp"/>
</dbReference>
<dbReference type="EC" id="2.1.1.-" evidence="6"/>
<dbReference type="AlphaFoldDB" id="A0A7I9Y3E8"/>
<dbReference type="EMBL" id="BLKW01000004">
    <property type="protein sequence ID" value="GFG76599.1"/>
    <property type="molecule type" value="Genomic_DNA"/>
</dbReference>
<dbReference type="NCBIfam" id="TIGR00027">
    <property type="entry name" value="mthyl_TIGR00027"/>
    <property type="match status" value="1"/>
</dbReference>
<evidence type="ECO:0000256" key="6">
    <source>
        <dbReference type="RuleBase" id="RU362030"/>
    </source>
</evidence>
<evidence type="ECO:0000256" key="4">
    <source>
        <dbReference type="ARBA" id="ARBA00022679"/>
    </source>
</evidence>
<accession>A0A7I9Y3E8</accession>
<dbReference type="SUPFAM" id="SSF53335">
    <property type="entry name" value="S-adenosyl-L-methionine-dependent methyltransferases"/>
    <property type="match status" value="1"/>
</dbReference>
<name>A0A7I9Y3E8_9MYCO</name>
<evidence type="ECO:0000256" key="5">
    <source>
        <dbReference type="ARBA" id="ARBA00022691"/>
    </source>
</evidence>